<organism evidence="1 2">
    <name type="scientific">Tritrichomonas musculus</name>
    <dbReference type="NCBI Taxonomy" id="1915356"/>
    <lineage>
        <taxon>Eukaryota</taxon>
        <taxon>Metamonada</taxon>
        <taxon>Parabasalia</taxon>
        <taxon>Tritrichomonadida</taxon>
        <taxon>Tritrichomonadidae</taxon>
        <taxon>Tritrichomonas</taxon>
    </lineage>
</organism>
<dbReference type="PANTHER" id="PTHR12811:SF0">
    <property type="entry name" value="VACUOLAR PROTEIN SORTING-ASSOCIATED PROTEIN 16 HOMOLOG"/>
    <property type="match status" value="1"/>
</dbReference>
<dbReference type="PANTHER" id="PTHR12811">
    <property type="entry name" value="VACUOLAR PROTEIN SORTING VPS16"/>
    <property type="match status" value="1"/>
</dbReference>
<keyword evidence="2" id="KW-1185">Reference proteome</keyword>
<gene>
    <name evidence="1" type="ORF">M9Y10_028261</name>
</gene>
<protein>
    <recommendedName>
        <fullName evidence="3">Vps16 N-terminal domain-containing protein</fullName>
    </recommendedName>
</protein>
<evidence type="ECO:0000313" key="2">
    <source>
        <dbReference type="Proteomes" id="UP001470230"/>
    </source>
</evidence>
<reference evidence="1 2" key="1">
    <citation type="submission" date="2024-04" db="EMBL/GenBank/DDBJ databases">
        <title>Tritrichomonas musculus Genome.</title>
        <authorList>
            <person name="Alves-Ferreira E."/>
            <person name="Grigg M."/>
            <person name="Lorenzi H."/>
            <person name="Galac M."/>
        </authorList>
    </citation>
    <scope>NUCLEOTIDE SEQUENCE [LARGE SCALE GENOMIC DNA]</scope>
    <source>
        <strain evidence="1 2">EAF2021</strain>
    </source>
</reference>
<evidence type="ECO:0008006" key="3">
    <source>
        <dbReference type="Google" id="ProtNLM"/>
    </source>
</evidence>
<evidence type="ECO:0000313" key="1">
    <source>
        <dbReference type="EMBL" id="KAK8891056.1"/>
    </source>
</evidence>
<dbReference type="InterPro" id="IPR016534">
    <property type="entry name" value="VPS16"/>
</dbReference>
<proteinExistence type="predicted"/>
<dbReference type="Proteomes" id="UP001470230">
    <property type="component" value="Unassembled WGS sequence"/>
</dbReference>
<comment type="caution">
    <text evidence="1">The sequence shown here is derived from an EMBL/GenBank/DDBJ whole genome shotgun (WGS) entry which is preliminary data.</text>
</comment>
<sequence>MSLEYIKKNWKRFGKDNYIFHRLYDCDGHRFANSDFIPSYHGGLFVRYTNGNLLETFSNSGQPVSSSPYKITDLICTAFWCSGSNIGFLYFNGDIDIISLKGDVVSNFKAPDDSYVKYASSFFNGIAVITNSNTLCMFDYQLMRYQAFTKIDIPKETSCFAFYRGNKTEGYLAYQDGSIVCIGQRAITQIASLNFSPSKMIVSPNAINIAVQSPDQVTIISTQPSQTTYTYHIAASSIAWVTDETFLLVSNKRLHFFQLPDFHHEFDQDMIVHLVIQDIDNVRVYSDNGLFLFMKVPKEVVQLYRIKEVSSFITVYNYFTRKNLNAYKELKKIELPQTALEAIIQAAQVSIDLDVQNFLFFIVAFIQKCLPEVKITDNYVTALNNVVLLNSLRSRDFGFATTFASLKYVSPASYIDIAVSLNLFSFAMKICNMFNFNTEAIAARWALAILKKNGEMALHLVLERLTEYQTFDYRPLSKFAFSNDFTPEGIYSICDRIFPINDRVMALSKIKNSDPMNVAIKTKDGEAIISVLCLNKLTSSVQKFVSLLGSSRDIAAHYALFKSFIDPSMLRKIPNFDKKLLLQWTFITTPNQASILKENEKFNLVQSCFEQNSPFIKAMDSQQNVLQVASKIPNFLEERAKNPTTRAQPPSARRIVMKYAELNDISSAKKFAKKFGFSDRTYGLIVGDSMAKKEMWPEFENFLSSLKDGPTNEDIAEMCFRYNNQTLGMKYLNTLPQDVQQSIIHRFGLSG</sequence>
<name>A0ABR2KIZ8_9EUKA</name>
<accession>A0ABR2KIZ8</accession>
<dbReference type="EMBL" id="JAPFFF010000004">
    <property type="protein sequence ID" value="KAK8891056.1"/>
    <property type="molecule type" value="Genomic_DNA"/>
</dbReference>